<gene>
    <name evidence="2" type="ORF">B0T20DRAFT_394102</name>
</gene>
<comment type="caution">
    <text evidence="2">The sequence shown here is derived from an EMBL/GenBank/DDBJ whole genome shotgun (WGS) entry which is preliminary data.</text>
</comment>
<sequence length="215" mass="23736">MHRSLLLRLGSSCLSLLSLNTPLTSAAPAPAPQLSPPQTDLHDYMAGEIGNFTDTCHSVSFDDNTCLLKATCKTGNKQDEKISELNLNKCLFYGDITGVDPNGEWPSVIYAISGNLFYWYGMDKQGKVVEDGKVEGWRFRPGSFCDKQTCESCRVENAKDINGYGDGMFLICMCRTKVGDHQSVKETSSYITNEVFNQNGQLMCFGRTGADWSGH</sequence>
<accession>A0AAE0UAJ2</accession>
<keyword evidence="3" id="KW-1185">Reference proteome</keyword>
<evidence type="ECO:0000313" key="3">
    <source>
        <dbReference type="Proteomes" id="UP001281003"/>
    </source>
</evidence>
<evidence type="ECO:0008006" key="4">
    <source>
        <dbReference type="Google" id="ProtNLM"/>
    </source>
</evidence>
<feature type="chain" id="PRO_5042018097" description="Cyanovirin-N domain-containing protein" evidence="1">
    <location>
        <begin position="27"/>
        <end position="215"/>
    </location>
</feature>
<proteinExistence type="predicted"/>
<dbReference type="AlphaFoldDB" id="A0AAE0UAJ2"/>
<evidence type="ECO:0000313" key="2">
    <source>
        <dbReference type="EMBL" id="KAK3396922.1"/>
    </source>
</evidence>
<keyword evidence="1" id="KW-0732">Signal</keyword>
<feature type="signal peptide" evidence="1">
    <location>
        <begin position="1"/>
        <end position="26"/>
    </location>
</feature>
<reference evidence="2" key="1">
    <citation type="journal article" date="2023" name="Mol. Phylogenet. Evol.">
        <title>Genome-scale phylogeny and comparative genomics of the fungal order Sordariales.</title>
        <authorList>
            <person name="Hensen N."/>
            <person name="Bonometti L."/>
            <person name="Westerberg I."/>
            <person name="Brannstrom I.O."/>
            <person name="Guillou S."/>
            <person name="Cros-Aarteil S."/>
            <person name="Calhoun S."/>
            <person name="Haridas S."/>
            <person name="Kuo A."/>
            <person name="Mondo S."/>
            <person name="Pangilinan J."/>
            <person name="Riley R."/>
            <person name="LaButti K."/>
            <person name="Andreopoulos B."/>
            <person name="Lipzen A."/>
            <person name="Chen C."/>
            <person name="Yan M."/>
            <person name="Daum C."/>
            <person name="Ng V."/>
            <person name="Clum A."/>
            <person name="Steindorff A."/>
            <person name="Ohm R.A."/>
            <person name="Martin F."/>
            <person name="Silar P."/>
            <person name="Natvig D.O."/>
            <person name="Lalanne C."/>
            <person name="Gautier V."/>
            <person name="Ament-Velasquez S.L."/>
            <person name="Kruys A."/>
            <person name="Hutchinson M.I."/>
            <person name="Powell A.J."/>
            <person name="Barry K."/>
            <person name="Miller A.N."/>
            <person name="Grigoriev I.V."/>
            <person name="Debuchy R."/>
            <person name="Gladieux P."/>
            <person name="Hiltunen Thoren M."/>
            <person name="Johannesson H."/>
        </authorList>
    </citation>
    <scope>NUCLEOTIDE SEQUENCE</scope>
    <source>
        <strain evidence="2">FGSC 1904</strain>
    </source>
</reference>
<dbReference type="EMBL" id="JAUTDP010000008">
    <property type="protein sequence ID" value="KAK3396922.1"/>
    <property type="molecule type" value="Genomic_DNA"/>
</dbReference>
<name>A0AAE0UAJ2_SORBR</name>
<dbReference type="Proteomes" id="UP001281003">
    <property type="component" value="Unassembled WGS sequence"/>
</dbReference>
<organism evidence="2 3">
    <name type="scientific">Sordaria brevicollis</name>
    <dbReference type="NCBI Taxonomy" id="83679"/>
    <lineage>
        <taxon>Eukaryota</taxon>
        <taxon>Fungi</taxon>
        <taxon>Dikarya</taxon>
        <taxon>Ascomycota</taxon>
        <taxon>Pezizomycotina</taxon>
        <taxon>Sordariomycetes</taxon>
        <taxon>Sordariomycetidae</taxon>
        <taxon>Sordariales</taxon>
        <taxon>Sordariaceae</taxon>
        <taxon>Sordaria</taxon>
    </lineage>
</organism>
<reference evidence="2" key="2">
    <citation type="submission" date="2023-07" db="EMBL/GenBank/DDBJ databases">
        <authorList>
            <consortium name="Lawrence Berkeley National Laboratory"/>
            <person name="Haridas S."/>
            <person name="Hensen N."/>
            <person name="Bonometti L."/>
            <person name="Westerberg I."/>
            <person name="Brannstrom I.O."/>
            <person name="Guillou S."/>
            <person name="Cros-Aarteil S."/>
            <person name="Calhoun S."/>
            <person name="Kuo A."/>
            <person name="Mondo S."/>
            <person name="Pangilinan J."/>
            <person name="Riley R."/>
            <person name="LaButti K."/>
            <person name="Andreopoulos B."/>
            <person name="Lipzen A."/>
            <person name="Chen C."/>
            <person name="Yanf M."/>
            <person name="Daum C."/>
            <person name="Ng V."/>
            <person name="Clum A."/>
            <person name="Steindorff A."/>
            <person name="Ohm R."/>
            <person name="Martin F."/>
            <person name="Silar P."/>
            <person name="Natvig D."/>
            <person name="Lalanne C."/>
            <person name="Gautier V."/>
            <person name="Ament-velasquez S.L."/>
            <person name="Kruys A."/>
            <person name="Hutchinson M.I."/>
            <person name="Powell A.J."/>
            <person name="Barry K."/>
            <person name="Miller A.N."/>
            <person name="Grigoriev I.V."/>
            <person name="Debuchy R."/>
            <person name="Gladieux P."/>
            <person name="Thoren M.H."/>
            <person name="Johannesson H."/>
        </authorList>
    </citation>
    <scope>NUCLEOTIDE SEQUENCE</scope>
    <source>
        <strain evidence="2">FGSC 1904</strain>
    </source>
</reference>
<dbReference type="Gene3D" id="2.30.60.10">
    <property type="entry name" value="Cyanovirin-N"/>
    <property type="match status" value="1"/>
</dbReference>
<evidence type="ECO:0000256" key="1">
    <source>
        <dbReference type="SAM" id="SignalP"/>
    </source>
</evidence>
<protein>
    <recommendedName>
        <fullName evidence="4">Cyanovirin-N domain-containing protein</fullName>
    </recommendedName>
</protein>
<dbReference type="InterPro" id="IPR036673">
    <property type="entry name" value="Cyanovirin-N_sf"/>
</dbReference>
<dbReference type="SUPFAM" id="SSF51322">
    <property type="entry name" value="Cyanovirin-N"/>
    <property type="match status" value="1"/>
</dbReference>